<organism evidence="4 5">
    <name type="scientific">Elysia crispata</name>
    <name type="common">lettuce slug</name>
    <dbReference type="NCBI Taxonomy" id="231223"/>
    <lineage>
        <taxon>Eukaryota</taxon>
        <taxon>Metazoa</taxon>
        <taxon>Spiralia</taxon>
        <taxon>Lophotrochozoa</taxon>
        <taxon>Mollusca</taxon>
        <taxon>Gastropoda</taxon>
        <taxon>Heterobranchia</taxon>
        <taxon>Euthyneura</taxon>
        <taxon>Panpulmonata</taxon>
        <taxon>Sacoglossa</taxon>
        <taxon>Placobranchoidea</taxon>
        <taxon>Plakobranchidae</taxon>
        <taxon>Elysia</taxon>
    </lineage>
</organism>
<feature type="signal peptide" evidence="2">
    <location>
        <begin position="1"/>
        <end position="21"/>
    </location>
</feature>
<protein>
    <recommendedName>
        <fullName evidence="3">Reverse transcriptase domain-containing protein</fullName>
    </recommendedName>
</protein>
<evidence type="ECO:0000313" key="4">
    <source>
        <dbReference type="EMBL" id="KAK3743950.1"/>
    </source>
</evidence>
<keyword evidence="2" id="KW-0732">Signal</keyword>
<name>A0AAE0YG24_9GAST</name>
<dbReference type="Pfam" id="PF00078">
    <property type="entry name" value="RVT_1"/>
    <property type="match status" value="1"/>
</dbReference>
<proteinExistence type="predicted"/>
<reference evidence="4" key="1">
    <citation type="journal article" date="2023" name="G3 (Bethesda)">
        <title>A reference genome for the long-term kleptoplast-retaining sea slug Elysia crispata morphotype clarki.</title>
        <authorList>
            <person name="Eastman K.E."/>
            <person name="Pendleton A.L."/>
            <person name="Shaikh M.A."/>
            <person name="Suttiyut T."/>
            <person name="Ogas R."/>
            <person name="Tomko P."/>
            <person name="Gavelis G."/>
            <person name="Widhalm J.R."/>
            <person name="Wisecaver J.H."/>
        </authorList>
    </citation>
    <scope>NUCLEOTIDE SEQUENCE</scope>
    <source>
        <strain evidence="4">ECLA1</strain>
    </source>
</reference>
<evidence type="ECO:0000259" key="3">
    <source>
        <dbReference type="Pfam" id="PF00078"/>
    </source>
</evidence>
<feature type="chain" id="PRO_5042061640" description="Reverse transcriptase domain-containing protein" evidence="2">
    <location>
        <begin position="22"/>
        <end position="300"/>
    </location>
</feature>
<feature type="compositionally biased region" description="Low complexity" evidence="1">
    <location>
        <begin position="287"/>
        <end position="300"/>
    </location>
</feature>
<keyword evidence="5" id="KW-1185">Reference proteome</keyword>
<sequence length="300" mass="33822">MGCTISPILFVIAMEVILKAAENNAGPANLDGGCYMPPLKAFMDDTTIICSKEDETRRMLERPDVLMAWCRMKFKPKKSRSLSVRKGKIDATTIFTLVSQQIPTVSQEPVKSLGRWYDSSMKDTKRGLETVEFAAEGLLAINRCGLQVEAIEAKINKFTRRWLGVPPGLTDVAMYCRKAKLRLPLKSILEEYKCGKARLLSILEDSENPIVKTVQPTIKTGRKWKVVEAVDEAKECLKMKEVIRETEIDRKGLGSSAAKWWSKAEGKEKRDVVSNEIRLNEDSRSVQKAVQQPQQGQWTN</sequence>
<dbReference type="InterPro" id="IPR000477">
    <property type="entry name" value="RT_dom"/>
</dbReference>
<dbReference type="EMBL" id="JAWDGP010006288">
    <property type="protein sequence ID" value="KAK3743950.1"/>
    <property type="molecule type" value="Genomic_DNA"/>
</dbReference>
<accession>A0AAE0YG24</accession>
<evidence type="ECO:0000256" key="1">
    <source>
        <dbReference type="SAM" id="MobiDB-lite"/>
    </source>
</evidence>
<evidence type="ECO:0000313" key="5">
    <source>
        <dbReference type="Proteomes" id="UP001283361"/>
    </source>
</evidence>
<dbReference type="AlphaFoldDB" id="A0AAE0YG24"/>
<feature type="region of interest" description="Disordered" evidence="1">
    <location>
        <begin position="281"/>
        <end position="300"/>
    </location>
</feature>
<evidence type="ECO:0000256" key="2">
    <source>
        <dbReference type="SAM" id="SignalP"/>
    </source>
</evidence>
<feature type="domain" description="Reverse transcriptase" evidence="3">
    <location>
        <begin position="1"/>
        <end position="114"/>
    </location>
</feature>
<comment type="caution">
    <text evidence="4">The sequence shown here is derived from an EMBL/GenBank/DDBJ whole genome shotgun (WGS) entry which is preliminary data.</text>
</comment>
<dbReference type="Proteomes" id="UP001283361">
    <property type="component" value="Unassembled WGS sequence"/>
</dbReference>
<gene>
    <name evidence="4" type="ORF">RRG08_000845</name>
</gene>